<accession>A0A933W0Q4</accession>
<evidence type="ECO:0000256" key="1">
    <source>
        <dbReference type="SAM" id="SignalP"/>
    </source>
</evidence>
<evidence type="ECO:0000313" key="2">
    <source>
        <dbReference type="EMBL" id="MBI5168205.1"/>
    </source>
</evidence>
<sequence>MSTRTFLAGRPLLATLMLLMLSGPWPFTAPAARAYPRGGAADSLARIIPARPVVVEILSPKYSQEVEDIAVKLEAAARRNPGWFQAYTQRHARPLPYHPNLGVTKPEYQRYLDESANVPLAVTQRVTLTFKRDGSANRWTLQGWGKLAPINGTVIDLDKGTATNRRGRLDLIGTARPDMQQQAARLDWTWFATFRSAHGLVKGAASAQALVASLHMGPIGDGSQAAIYWSYRRFNNGRKMDDEFLLLRWNVAQ</sequence>
<keyword evidence="1" id="KW-0732">Signal</keyword>
<feature type="chain" id="PRO_5037296703" evidence="1">
    <location>
        <begin position="32"/>
        <end position="253"/>
    </location>
</feature>
<feature type="signal peptide" evidence="1">
    <location>
        <begin position="1"/>
        <end position="31"/>
    </location>
</feature>
<proteinExistence type="predicted"/>
<comment type="caution">
    <text evidence="2">The sequence shown here is derived from an EMBL/GenBank/DDBJ whole genome shotgun (WGS) entry which is preliminary data.</text>
</comment>
<dbReference type="Proteomes" id="UP000696931">
    <property type="component" value="Unassembled WGS sequence"/>
</dbReference>
<evidence type="ECO:0000313" key="3">
    <source>
        <dbReference type="Proteomes" id="UP000696931"/>
    </source>
</evidence>
<organism evidence="2 3">
    <name type="scientific">Eiseniibacteriota bacterium</name>
    <dbReference type="NCBI Taxonomy" id="2212470"/>
    <lineage>
        <taxon>Bacteria</taxon>
        <taxon>Candidatus Eiseniibacteriota</taxon>
    </lineage>
</organism>
<reference evidence="2" key="1">
    <citation type="submission" date="2020-07" db="EMBL/GenBank/DDBJ databases">
        <title>Huge and variable diversity of episymbiotic CPR bacteria and DPANN archaea in groundwater ecosystems.</title>
        <authorList>
            <person name="He C.Y."/>
            <person name="Keren R."/>
            <person name="Whittaker M."/>
            <person name="Farag I.F."/>
            <person name="Doudna J."/>
            <person name="Cate J.H.D."/>
            <person name="Banfield J.F."/>
        </authorList>
    </citation>
    <scope>NUCLEOTIDE SEQUENCE</scope>
    <source>
        <strain evidence="2">NC_groundwater_1813_Pr3_B-0.1um_71_17</strain>
    </source>
</reference>
<dbReference type="AlphaFoldDB" id="A0A933W0Q4"/>
<protein>
    <submittedName>
        <fullName evidence="2">Uncharacterized protein</fullName>
    </submittedName>
</protein>
<dbReference type="EMBL" id="JACRIW010000016">
    <property type="protein sequence ID" value="MBI5168205.1"/>
    <property type="molecule type" value="Genomic_DNA"/>
</dbReference>
<name>A0A933W0Q4_UNCEI</name>
<gene>
    <name evidence="2" type="ORF">HZA61_01830</name>
</gene>